<dbReference type="Proteomes" id="UP000215914">
    <property type="component" value="Chromosome 12"/>
</dbReference>
<organism evidence="1 2">
    <name type="scientific">Helianthus annuus</name>
    <name type="common">Common sunflower</name>
    <dbReference type="NCBI Taxonomy" id="4232"/>
    <lineage>
        <taxon>Eukaryota</taxon>
        <taxon>Viridiplantae</taxon>
        <taxon>Streptophyta</taxon>
        <taxon>Embryophyta</taxon>
        <taxon>Tracheophyta</taxon>
        <taxon>Spermatophyta</taxon>
        <taxon>Magnoliopsida</taxon>
        <taxon>eudicotyledons</taxon>
        <taxon>Gunneridae</taxon>
        <taxon>Pentapetalae</taxon>
        <taxon>asterids</taxon>
        <taxon>campanulids</taxon>
        <taxon>Asterales</taxon>
        <taxon>Asteraceae</taxon>
        <taxon>Asteroideae</taxon>
        <taxon>Heliantheae alliance</taxon>
        <taxon>Heliantheae</taxon>
        <taxon>Helianthus</taxon>
    </lineage>
</organism>
<proteinExistence type="predicted"/>
<reference evidence="2" key="1">
    <citation type="journal article" date="2017" name="Nature">
        <title>The sunflower genome provides insights into oil metabolism, flowering and Asterid evolution.</title>
        <authorList>
            <person name="Badouin H."/>
            <person name="Gouzy J."/>
            <person name="Grassa C.J."/>
            <person name="Murat F."/>
            <person name="Staton S.E."/>
            <person name="Cottret L."/>
            <person name="Lelandais-Briere C."/>
            <person name="Owens G.L."/>
            <person name="Carrere S."/>
            <person name="Mayjonade B."/>
            <person name="Legrand L."/>
            <person name="Gill N."/>
            <person name="Kane N.C."/>
            <person name="Bowers J.E."/>
            <person name="Hubner S."/>
            <person name="Bellec A."/>
            <person name="Berard A."/>
            <person name="Berges H."/>
            <person name="Blanchet N."/>
            <person name="Boniface M.C."/>
            <person name="Brunel D."/>
            <person name="Catrice O."/>
            <person name="Chaidir N."/>
            <person name="Claudel C."/>
            <person name="Donnadieu C."/>
            <person name="Faraut T."/>
            <person name="Fievet G."/>
            <person name="Helmstetter N."/>
            <person name="King M."/>
            <person name="Knapp S.J."/>
            <person name="Lai Z."/>
            <person name="Le Paslier M.C."/>
            <person name="Lippi Y."/>
            <person name="Lorenzon L."/>
            <person name="Mandel J.R."/>
            <person name="Marage G."/>
            <person name="Marchand G."/>
            <person name="Marquand E."/>
            <person name="Bret-Mestries E."/>
            <person name="Morien E."/>
            <person name="Nambeesan S."/>
            <person name="Nguyen T."/>
            <person name="Pegot-Espagnet P."/>
            <person name="Pouilly N."/>
            <person name="Raftis F."/>
            <person name="Sallet E."/>
            <person name="Schiex T."/>
            <person name="Thomas J."/>
            <person name="Vandecasteele C."/>
            <person name="Vares D."/>
            <person name="Vear F."/>
            <person name="Vautrin S."/>
            <person name="Crespi M."/>
            <person name="Mangin B."/>
            <person name="Burke J.M."/>
            <person name="Salse J."/>
            <person name="Munos S."/>
            <person name="Vincourt P."/>
            <person name="Rieseberg L.H."/>
            <person name="Langlade N.B."/>
        </authorList>
    </citation>
    <scope>NUCLEOTIDE SEQUENCE [LARGE SCALE GENOMIC DNA]</scope>
    <source>
        <strain evidence="2">cv. SF193</strain>
    </source>
</reference>
<dbReference type="InParanoid" id="A0A251SYS7"/>
<gene>
    <name evidence="1" type="ORF">HannXRQ_Chr12g0357261</name>
</gene>
<evidence type="ECO:0000313" key="1">
    <source>
        <dbReference type="EMBL" id="OTG03978.1"/>
    </source>
</evidence>
<dbReference type="AlphaFoldDB" id="A0A251SYS7"/>
<accession>A0A251SYS7</accession>
<dbReference type="EMBL" id="CM007901">
    <property type="protein sequence ID" value="OTG03978.1"/>
    <property type="molecule type" value="Genomic_DNA"/>
</dbReference>
<evidence type="ECO:0000313" key="2">
    <source>
        <dbReference type="Proteomes" id="UP000215914"/>
    </source>
</evidence>
<sequence>MVPSQTLVHAKSHKLKVKINSKSKSEHEIVISIEKENPDPQADKPVETRVERSALKVMLVCCGC</sequence>
<protein>
    <submittedName>
        <fullName evidence="1">Uncharacterized protein</fullName>
    </submittedName>
</protein>
<keyword evidence="2" id="KW-1185">Reference proteome</keyword>
<name>A0A251SYS7_HELAN</name>